<evidence type="ECO:0000313" key="2">
    <source>
        <dbReference type="EMBL" id="AYG80950.1"/>
    </source>
</evidence>
<dbReference type="AlphaFoldDB" id="A0A387HJA8"/>
<name>A0A387HJA8_9ACTN</name>
<dbReference type="KEGG" id="shun:DWB77_03088"/>
<protein>
    <submittedName>
        <fullName evidence="2">Uncharacterized protein</fullName>
    </submittedName>
</protein>
<feature type="compositionally biased region" description="Basic and acidic residues" evidence="1">
    <location>
        <begin position="83"/>
        <end position="93"/>
    </location>
</feature>
<keyword evidence="3" id="KW-1185">Reference proteome</keyword>
<reference evidence="2 3" key="1">
    <citation type="submission" date="2018-10" db="EMBL/GenBank/DDBJ databases">
        <title>Relationship between Morphology and Antimicrobial Activity in Streptomyces.</title>
        <authorList>
            <person name="Kang H.J."/>
            <person name="Kim S.B."/>
        </authorList>
    </citation>
    <scope>NUCLEOTIDE SEQUENCE [LARGE SCALE GENOMIC DNA]</scope>
    <source>
        <strain evidence="2 3">BH38</strain>
    </source>
</reference>
<gene>
    <name evidence="2" type="ORF">DWB77_03088</name>
</gene>
<dbReference type="OrthoDB" id="4342974at2"/>
<feature type="region of interest" description="Disordered" evidence="1">
    <location>
        <begin position="79"/>
        <end position="105"/>
    </location>
</feature>
<dbReference type="Proteomes" id="UP000271554">
    <property type="component" value="Chromosome"/>
</dbReference>
<dbReference type="EMBL" id="CP032698">
    <property type="protein sequence ID" value="AYG80950.1"/>
    <property type="molecule type" value="Genomic_DNA"/>
</dbReference>
<organism evidence="2 3">
    <name type="scientific">Streptomyces hundungensis</name>
    <dbReference type="NCBI Taxonomy" id="1077946"/>
    <lineage>
        <taxon>Bacteria</taxon>
        <taxon>Bacillati</taxon>
        <taxon>Actinomycetota</taxon>
        <taxon>Actinomycetes</taxon>
        <taxon>Kitasatosporales</taxon>
        <taxon>Streptomycetaceae</taxon>
        <taxon>Streptomyces</taxon>
    </lineage>
</organism>
<evidence type="ECO:0000313" key="3">
    <source>
        <dbReference type="Proteomes" id="UP000271554"/>
    </source>
</evidence>
<sequence>MTLCLADLQAMDFSTRRSDNVDPGTCPACAMVVEVLYAAVDEHDPHLVDFAVELGALHALLGHPGDHRPERKNFLSQTLGRTWSREHHPRDPSSRAAARTRQGWA</sequence>
<dbReference type="RefSeq" id="WP_120721810.1">
    <property type="nucleotide sequence ID" value="NZ_CP032698.1"/>
</dbReference>
<evidence type="ECO:0000256" key="1">
    <source>
        <dbReference type="SAM" id="MobiDB-lite"/>
    </source>
</evidence>
<accession>A0A387HJA8</accession>
<proteinExistence type="predicted"/>